<dbReference type="InterPro" id="IPR008699">
    <property type="entry name" value="NDUFB8"/>
</dbReference>
<keyword evidence="2" id="KW-1133">Transmembrane helix</keyword>
<evidence type="ECO:0000313" key="3">
    <source>
        <dbReference type="EMBL" id="KAK3670117.1"/>
    </source>
</evidence>
<evidence type="ECO:0000256" key="2">
    <source>
        <dbReference type="SAM" id="Phobius"/>
    </source>
</evidence>
<sequence length="168" mass="18485">MAQRSYASAVRRPADDGKTPDQVEQGSEDLAGGMEDVNMNGNYPDPSLTSALPIKRQFRDPYADWWDPQERRNYGETVHEDNDILGIFSPEEYTHFTPGWGAVLIGCFVATFSGLCFTVAQFYPDRPAIPRTFPDGLEKEMGGPLAPRAAVAPFDDASYIQGGSRSTS</sequence>
<accession>A0AAE0WH47</accession>
<organism evidence="3 4">
    <name type="scientific">Recurvomyces mirabilis</name>
    <dbReference type="NCBI Taxonomy" id="574656"/>
    <lineage>
        <taxon>Eukaryota</taxon>
        <taxon>Fungi</taxon>
        <taxon>Dikarya</taxon>
        <taxon>Ascomycota</taxon>
        <taxon>Pezizomycotina</taxon>
        <taxon>Dothideomycetes</taxon>
        <taxon>Dothideomycetidae</taxon>
        <taxon>Mycosphaerellales</taxon>
        <taxon>Teratosphaeriaceae</taxon>
        <taxon>Recurvomyces</taxon>
    </lineage>
</organism>
<feature type="transmembrane region" description="Helical" evidence="2">
    <location>
        <begin position="100"/>
        <end position="123"/>
    </location>
</feature>
<keyword evidence="4" id="KW-1185">Reference proteome</keyword>
<dbReference type="PANTHER" id="PTHR12840:SF1">
    <property type="entry name" value="NADH DEHYDROGENASE [UBIQUINONE] 1 BETA SUBCOMPLEX SUBUNIT 8, MITOCHONDRIAL"/>
    <property type="match status" value="1"/>
</dbReference>
<keyword evidence="2" id="KW-0472">Membrane</keyword>
<gene>
    <name evidence="3" type="ORF">LTR78_009964</name>
</gene>
<comment type="caution">
    <text evidence="3">The sequence shown here is derived from an EMBL/GenBank/DDBJ whole genome shotgun (WGS) entry which is preliminary data.</text>
</comment>
<keyword evidence="2" id="KW-0812">Transmembrane</keyword>
<name>A0AAE0WH47_9PEZI</name>
<dbReference type="PANTHER" id="PTHR12840">
    <property type="entry name" value="NADH-UBIQUINONE OXIDOREDUCTASE ASHI SUBUNIT"/>
    <property type="match status" value="1"/>
</dbReference>
<dbReference type="EMBL" id="JAUTXT010000062">
    <property type="protein sequence ID" value="KAK3670117.1"/>
    <property type="molecule type" value="Genomic_DNA"/>
</dbReference>
<proteinExistence type="predicted"/>
<dbReference type="GO" id="GO:0005739">
    <property type="term" value="C:mitochondrion"/>
    <property type="evidence" value="ECO:0007669"/>
    <property type="project" value="InterPro"/>
</dbReference>
<feature type="region of interest" description="Disordered" evidence="1">
    <location>
        <begin position="1"/>
        <end position="35"/>
    </location>
</feature>
<protein>
    <submittedName>
        <fullName evidence="3">Uncharacterized protein</fullName>
    </submittedName>
</protein>
<reference evidence="3" key="1">
    <citation type="submission" date="2023-07" db="EMBL/GenBank/DDBJ databases">
        <title>Black Yeasts Isolated from many extreme environments.</title>
        <authorList>
            <person name="Coleine C."/>
            <person name="Stajich J.E."/>
            <person name="Selbmann L."/>
        </authorList>
    </citation>
    <scope>NUCLEOTIDE SEQUENCE</scope>
    <source>
        <strain evidence="3">CCFEE 5485</strain>
    </source>
</reference>
<feature type="compositionally biased region" description="Basic and acidic residues" evidence="1">
    <location>
        <begin position="12"/>
        <end position="21"/>
    </location>
</feature>
<dbReference type="AlphaFoldDB" id="A0AAE0WH47"/>
<dbReference type="Pfam" id="PF05821">
    <property type="entry name" value="NDUF_B8"/>
    <property type="match status" value="1"/>
</dbReference>
<dbReference type="Proteomes" id="UP001274830">
    <property type="component" value="Unassembled WGS sequence"/>
</dbReference>
<evidence type="ECO:0000256" key="1">
    <source>
        <dbReference type="SAM" id="MobiDB-lite"/>
    </source>
</evidence>
<evidence type="ECO:0000313" key="4">
    <source>
        <dbReference type="Proteomes" id="UP001274830"/>
    </source>
</evidence>